<proteinExistence type="predicted"/>
<evidence type="ECO:0000256" key="1">
    <source>
        <dbReference type="SAM" id="MobiDB-lite"/>
    </source>
</evidence>
<protein>
    <submittedName>
        <fullName evidence="2">Uncharacterized protein</fullName>
    </submittedName>
</protein>
<organism evidence="2 3">
    <name type="scientific">Dyella flagellata</name>
    <dbReference type="NCBI Taxonomy" id="1867833"/>
    <lineage>
        <taxon>Bacteria</taxon>
        <taxon>Pseudomonadati</taxon>
        <taxon>Pseudomonadota</taxon>
        <taxon>Gammaproteobacteria</taxon>
        <taxon>Lysobacterales</taxon>
        <taxon>Rhodanobacteraceae</taxon>
        <taxon>Dyella</taxon>
    </lineage>
</organism>
<reference evidence="3" key="1">
    <citation type="journal article" date="2019" name="Int. J. Syst. Evol. Microbiol.">
        <title>The Global Catalogue of Microorganisms (GCM) 10K type strain sequencing project: providing services to taxonomists for standard genome sequencing and annotation.</title>
        <authorList>
            <consortium name="The Broad Institute Genomics Platform"/>
            <consortium name="The Broad Institute Genome Sequencing Center for Infectious Disease"/>
            <person name="Wu L."/>
            <person name="Ma J."/>
        </authorList>
    </citation>
    <scope>NUCLEOTIDE SEQUENCE [LARGE SCALE GENOMIC DNA]</scope>
    <source>
        <strain evidence="3">NBRC 111981</strain>
    </source>
</reference>
<evidence type="ECO:0000313" key="3">
    <source>
        <dbReference type="Proteomes" id="UP001156627"/>
    </source>
</evidence>
<dbReference type="Pfam" id="PF19740">
    <property type="entry name" value="DUF6229"/>
    <property type="match status" value="1"/>
</dbReference>
<dbReference type="Proteomes" id="UP001156627">
    <property type="component" value="Unassembled WGS sequence"/>
</dbReference>
<gene>
    <name evidence="2" type="ORF">GCM10007898_35700</name>
</gene>
<sequence length="67" mass="7006">MLTASQEQIQQWRNQADENSPAGPLYVSGEFAESDIASKSNIITATLICNSGRCGTVCSGSAGHPCC</sequence>
<feature type="compositionally biased region" description="Polar residues" evidence="1">
    <location>
        <begin position="1"/>
        <end position="18"/>
    </location>
</feature>
<dbReference type="InterPro" id="IPR046197">
    <property type="entry name" value="DUF6229"/>
</dbReference>
<comment type="caution">
    <text evidence="2">The sequence shown here is derived from an EMBL/GenBank/DDBJ whole genome shotgun (WGS) entry which is preliminary data.</text>
</comment>
<keyword evidence="3" id="KW-1185">Reference proteome</keyword>
<name>A0ABQ5XE77_9GAMM</name>
<dbReference type="RefSeq" id="WP_284333432.1">
    <property type="nucleotide sequence ID" value="NZ_BSOA01000046.1"/>
</dbReference>
<dbReference type="EMBL" id="BSOA01000046">
    <property type="protein sequence ID" value="GLQ89995.1"/>
    <property type="molecule type" value="Genomic_DNA"/>
</dbReference>
<evidence type="ECO:0000313" key="2">
    <source>
        <dbReference type="EMBL" id="GLQ89995.1"/>
    </source>
</evidence>
<feature type="region of interest" description="Disordered" evidence="1">
    <location>
        <begin position="1"/>
        <end position="24"/>
    </location>
</feature>
<accession>A0ABQ5XE77</accession>